<evidence type="ECO:0000313" key="1">
    <source>
        <dbReference type="EMBL" id="GBM18439.1"/>
    </source>
</evidence>
<dbReference type="Proteomes" id="UP000499080">
    <property type="component" value="Unassembled WGS sequence"/>
</dbReference>
<accession>A0A4Y2DQJ7</accession>
<comment type="caution">
    <text evidence="1">The sequence shown here is derived from an EMBL/GenBank/DDBJ whole genome shotgun (WGS) entry which is preliminary data.</text>
</comment>
<protein>
    <submittedName>
        <fullName evidence="1">Uncharacterized protein</fullName>
    </submittedName>
</protein>
<organism evidence="1 2">
    <name type="scientific">Araneus ventricosus</name>
    <name type="common">Orbweaver spider</name>
    <name type="synonym">Epeira ventricosa</name>
    <dbReference type="NCBI Taxonomy" id="182803"/>
    <lineage>
        <taxon>Eukaryota</taxon>
        <taxon>Metazoa</taxon>
        <taxon>Ecdysozoa</taxon>
        <taxon>Arthropoda</taxon>
        <taxon>Chelicerata</taxon>
        <taxon>Arachnida</taxon>
        <taxon>Araneae</taxon>
        <taxon>Araneomorphae</taxon>
        <taxon>Entelegynae</taxon>
        <taxon>Araneoidea</taxon>
        <taxon>Araneidae</taxon>
        <taxon>Araneus</taxon>
    </lineage>
</organism>
<sequence length="90" mass="10111">MAAVYPCDWQRPIKSKSGTKSMGKRVSLLKRRIQGFRYKGTRTTAYMLWLTTYARSVAGQLLSLSFAGAIDNGSLLRESLLVYLYSLPSN</sequence>
<dbReference type="EMBL" id="BGPR01000404">
    <property type="protein sequence ID" value="GBM18439.1"/>
    <property type="molecule type" value="Genomic_DNA"/>
</dbReference>
<keyword evidence="2" id="KW-1185">Reference proteome</keyword>
<evidence type="ECO:0000313" key="2">
    <source>
        <dbReference type="Proteomes" id="UP000499080"/>
    </source>
</evidence>
<reference evidence="1 2" key="1">
    <citation type="journal article" date="2019" name="Sci. Rep.">
        <title>Orb-weaving spider Araneus ventricosus genome elucidates the spidroin gene catalogue.</title>
        <authorList>
            <person name="Kono N."/>
            <person name="Nakamura H."/>
            <person name="Ohtoshi R."/>
            <person name="Moran D.A.P."/>
            <person name="Shinohara A."/>
            <person name="Yoshida Y."/>
            <person name="Fujiwara M."/>
            <person name="Mori M."/>
            <person name="Tomita M."/>
            <person name="Arakawa K."/>
        </authorList>
    </citation>
    <scope>NUCLEOTIDE SEQUENCE [LARGE SCALE GENOMIC DNA]</scope>
</reference>
<dbReference type="AlphaFoldDB" id="A0A4Y2DQJ7"/>
<gene>
    <name evidence="1" type="ORF">AVEN_66806_1</name>
</gene>
<proteinExistence type="predicted"/>
<name>A0A4Y2DQJ7_ARAVE</name>